<dbReference type="AlphaFoldDB" id="A0AA89C729"/>
<dbReference type="Gene3D" id="1.10.437.10">
    <property type="entry name" value="Blc2-like"/>
    <property type="match status" value="2"/>
</dbReference>
<dbReference type="InterPro" id="IPR046371">
    <property type="entry name" value="Bcl-2_BH1-3"/>
</dbReference>
<dbReference type="PRINTS" id="PR01862">
    <property type="entry name" value="BCL2FAMILY"/>
</dbReference>
<dbReference type="InterPro" id="IPR003093">
    <property type="entry name" value="Bcl2_BH4"/>
</dbReference>
<organism evidence="7 8">
    <name type="scientific">Pinctada imbricata</name>
    <name type="common">Atlantic pearl-oyster</name>
    <name type="synonym">Pinctada martensii</name>
    <dbReference type="NCBI Taxonomy" id="66713"/>
    <lineage>
        <taxon>Eukaryota</taxon>
        <taxon>Metazoa</taxon>
        <taxon>Spiralia</taxon>
        <taxon>Lophotrochozoa</taxon>
        <taxon>Mollusca</taxon>
        <taxon>Bivalvia</taxon>
        <taxon>Autobranchia</taxon>
        <taxon>Pteriomorphia</taxon>
        <taxon>Pterioida</taxon>
        <taxon>Pterioidea</taxon>
        <taxon>Pteriidae</taxon>
        <taxon>Pinctada</taxon>
    </lineage>
</organism>
<comment type="caution">
    <text evidence="7">The sequence shown here is derived from an EMBL/GenBank/DDBJ whole genome shotgun (WGS) entry which is preliminary data.</text>
</comment>
<dbReference type="SUPFAM" id="SSF56854">
    <property type="entry name" value="Bcl-2 inhibitors of programmed cell death"/>
    <property type="match status" value="2"/>
</dbReference>
<dbReference type="InterPro" id="IPR036834">
    <property type="entry name" value="Bcl-2-like_sf"/>
</dbReference>
<comment type="similarity">
    <text evidence="2">Belongs to the Bcl-2 family.</text>
</comment>
<dbReference type="InterPro" id="IPR002475">
    <property type="entry name" value="Bcl2-like"/>
</dbReference>
<evidence type="ECO:0000256" key="2">
    <source>
        <dbReference type="ARBA" id="ARBA00009458"/>
    </source>
</evidence>
<dbReference type="InterPro" id="IPR026298">
    <property type="entry name" value="Bcl-2_fam"/>
</dbReference>
<feature type="short sequence motif" description="BH4" evidence="5">
    <location>
        <begin position="162"/>
        <end position="181"/>
    </location>
</feature>
<evidence type="ECO:0000313" key="8">
    <source>
        <dbReference type="Proteomes" id="UP001186944"/>
    </source>
</evidence>
<proteinExistence type="inferred from homology"/>
<comment type="subcellular location">
    <subcellularLocation>
        <location evidence="1">Membrane</location>
    </subcellularLocation>
</comment>
<gene>
    <name evidence="7" type="ORF">FSP39_019575</name>
</gene>
<dbReference type="PROSITE" id="PS01080">
    <property type="entry name" value="BH1"/>
    <property type="match status" value="1"/>
</dbReference>
<evidence type="ECO:0000256" key="1">
    <source>
        <dbReference type="ARBA" id="ARBA00004370"/>
    </source>
</evidence>
<dbReference type="GO" id="GO:0005741">
    <property type="term" value="C:mitochondrial outer membrane"/>
    <property type="evidence" value="ECO:0007669"/>
    <property type="project" value="TreeGrafter"/>
</dbReference>
<feature type="domain" description="Apoptosis regulator Bcl-2 family BH4" evidence="6">
    <location>
        <begin position="162"/>
        <end position="181"/>
    </location>
</feature>
<evidence type="ECO:0000256" key="3">
    <source>
        <dbReference type="ARBA" id="ARBA00022703"/>
    </source>
</evidence>
<dbReference type="GO" id="GO:0051400">
    <property type="term" value="F:BH domain binding"/>
    <property type="evidence" value="ECO:0007669"/>
    <property type="project" value="TreeGrafter"/>
</dbReference>
<dbReference type="PROSITE" id="PS50062">
    <property type="entry name" value="BCL2_FAMILY"/>
    <property type="match status" value="2"/>
</dbReference>
<dbReference type="PANTHER" id="PTHR11256">
    <property type="entry name" value="BCL-2 RELATED"/>
    <property type="match status" value="1"/>
</dbReference>
<evidence type="ECO:0000313" key="7">
    <source>
        <dbReference type="EMBL" id="KAK3103484.1"/>
    </source>
</evidence>
<dbReference type="PROSITE" id="PS50063">
    <property type="entry name" value="BH4_2"/>
    <property type="match status" value="2"/>
</dbReference>
<evidence type="ECO:0000256" key="4">
    <source>
        <dbReference type="ARBA" id="ARBA00023136"/>
    </source>
</evidence>
<keyword evidence="8" id="KW-1185">Reference proteome</keyword>
<keyword evidence="3 5" id="KW-0053">Apoptosis</keyword>
<evidence type="ECO:0000256" key="5">
    <source>
        <dbReference type="PROSITE-ProRule" id="PRU00025"/>
    </source>
</evidence>
<evidence type="ECO:0000259" key="6">
    <source>
        <dbReference type="PROSITE" id="PS50063"/>
    </source>
</evidence>
<accession>A0AA89C729</accession>
<dbReference type="CDD" id="cd06845">
    <property type="entry name" value="Bcl-2_like"/>
    <property type="match status" value="2"/>
</dbReference>
<dbReference type="SMART" id="SM00337">
    <property type="entry name" value="BCL"/>
    <property type="match status" value="2"/>
</dbReference>
<dbReference type="SMART" id="SM00265">
    <property type="entry name" value="BH4"/>
    <property type="match status" value="2"/>
</dbReference>
<dbReference type="PANTHER" id="PTHR11256:SF50">
    <property type="entry name" value="APOPTOSIS REGULATOR CED-9"/>
    <property type="match status" value="1"/>
</dbReference>
<reference evidence="7" key="1">
    <citation type="submission" date="2019-08" db="EMBL/GenBank/DDBJ databases">
        <title>The improved chromosome-level genome for the pearl oyster Pinctada fucata martensii using PacBio sequencing and Hi-C.</title>
        <authorList>
            <person name="Zheng Z."/>
        </authorList>
    </citation>
    <scope>NUCLEOTIDE SEQUENCE</scope>
    <source>
        <strain evidence="7">ZZ-2019</strain>
        <tissue evidence="7">Adductor muscle</tissue>
    </source>
</reference>
<dbReference type="Proteomes" id="UP001186944">
    <property type="component" value="Unassembled WGS sequence"/>
</dbReference>
<sequence>MVLEELKSSMDSADTRYCVIDYVNHRLTVRGYQWSHCPPLMDPPQKLQVLMREKGDDFEERYQAQFQDLVEQLHITQNTAYSMFKSIVEELFSGGINWGRIVALFAFGGSLAVRCVETGMPNLVESVVEWITIYIEQHLQTWIIQHGGWFELTFTKMNAVNSRNLAADYINYRLQKHGFSWENRPSIENQNNGLPVCQAIRAMGDEFEERFQEQFDCMVNQLHITQNTAYPTFQRVVEELFSNGTNWGRVVALFGFGGAIAVQCVEKGMPQIVDNIVDWVSTYIDYTLEEWIRSQGGWQGFVDFYSRRHNNTDQDNPWDGSRVFKLGVLGALGAVALGAILTQRT</sequence>
<protein>
    <recommendedName>
        <fullName evidence="6">Apoptosis regulator Bcl-2 family BH4 domain-containing protein</fullName>
    </recommendedName>
</protein>
<dbReference type="GO" id="GO:0001836">
    <property type="term" value="P:release of cytochrome c from mitochondria"/>
    <property type="evidence" value="ECO:0007669"/>
    <property type="project" value="TreeGrafter"/>
</dbReference>
<feature type="short sequence motif" description="BH4" evidence="5">
    <location>
        <begin position="15"/>
        <end position="34"/>
    </location>
</feature>
<name>A0AA89C729_PINIB</name>
<keyword evidence="4" id="KW-0472">Membrane</keyword>
<dbReference type="GO" id="GO:0042981">
    <property type="term" value="P:regulation of apoptotic process"/>
    <property type="evidence" value="ECO:0007669"/>
    <property type="project" value="InterPro"/>
</dbReference>
<dbReference type="GO" id="GO:0008630">
    <property type="term" value="P:intrinsic apoptotic signaling pathway in response to DNA damage"/>
    <property type="evidence" value="ECO:0007669"/>
    <property type="project" value="TreeGrafter"/>
</dbReference>
<dbReference type="Pfam" id="PF00452">
    <property type="entry name" value="Bcl-2"/>
    <property type="match status" value="2"/>
</dbReference>
<feature type="domain" description="Apoptosis regulator Bcl-2 family BH4" evidence="6">
    <location>
        <begin position="15"/>
        <end position="34"/>
    </location>
</feature>
<dbReference type="GO" id="GO:0097192">
    <property type="term" value="P:extrinsic apoptotic signaling pathway in absence of ligand"/>
    <property type="evidence" value="ECO:0007669"/>
    <property type="project" value="TreeGrafter"/>
</dbReference>
<dbReference type="EMBL" id="VSWD01000005">
    <property type="protein sequence ID" value="KAK3103484.1"/>
    <property type="molecule type" value="Genomic_DNA"/>
</dbReference>
<dbReference type="InterPro" id="IPR020717">
    <property type="entry name" value="Bcl2_BH1_motif_CS"/>
</dbReference>